<evidence type="ECO:0000313" key="4">
    <source>
        <dbReference type="EMBL" id="OBK23392.1"/>
    </source>
</evidence>
<dbReference type="PROSITE" id="PS51186">
    <property type="entry name" value="GNAT"/>
    <property type="match status" value="1"/>
</dbReference>
<dbReference type="SUPFAM" id="SSF55729">
    <property type="entry name" value="Acyl-CoA N-acyltransferases (Nat)"/>
    <property type="match status" value="1"/>
</dbReference>
<evidence type="ECO:0000259" key="3">
    <source>
        <dbReference type="PROSITE" id="PS51186"/>
    </source>
</evidence>
<accession>A0A1A3NSU9</accession>
<evidence type="ECO:0000313" key="5">
    <source>
        <dbReference type="Proteomes" id="UP000093928"/>
    </source>
</evidence>
<dbReference type="PANTHER" id="PTHR43877:SF1">
    <property type="entry name" value="ACETYLTRANSFERASE"/>
    <property type="match status" value="1"/>
</dbReference>
<dbReference type="GO" id="GO:0016747">
    <property type="term" value="F:acyltransferase activity, transferring groups other than amino-acyl groups"/>
    <property type="evidence" value="ECO:0007669"/>
    <property type="project" value="InterPro"/>
</dbReference>
<dbReference type="OrthoDB" id="5243635at2"/>
<dbReference type="InterPro" id="IPR016181">
    <property type="entry name" value="Acyl_CoA_acyltransferase"/>
</dbReference>
<comment type="caution">
    <text evidence="4">The sequence shown here is derived from an EMBL/GenBank/DDBJ whole genome shotgun (WGS) entry which is preliminary data.</text>
</comment>
<organism evidence="4 5">
    <name type="scientific">Mycobacterium asiaticum</name>
    <dbReference type="NCBI Taxonomy" id="1790"/>
    <lineage>
        <taxon>Bacteria</taxon>
        <taxon>Bacillati</taxon>
        <taxon>Actinomycetota</taxon>
        <taxon>Actinomycetes</taxon>
        <taxon>Mycobacteriales</taxon>
        <taxon>Mycobacteriaceae</taxon>
        <taxon>Mycobacterium</taxon>
    </lineage>
</organism>
<sequence>MTEVRSAVPEDAYDVARVHVRSWQSAYRGLIAQDYLDSLRPEDWTGRYRIGRTGIGEPSTLLAVNGSTICGLAITGLCRDDDLPNYGELFAFYVDPDYMGTGVGRLLMAAARQQLRRVVTAAALWVLDGNTRARRFYERDGWSLDGTRRTVAIGGAPADEVRYQLATV</sequence>
<dbReference type="RefSeq" id="WP_065145558.1">
    <property type="nucleotide sequence ID" value="NZ_LZLS01000174.1"/>
</dbReference>
<dbReference type="EMBL" id="LZLS01000174">
    <property type="protein sequence ID" value="OBK23392.1"/>
    <property type="molecule type" value="Genomic_DNA"/>
</dbReference>
<reference evidence="4 5" key="1">
    <citation type="submission" date="2016-06" db="EMBL/GenBank/DDBJ databases">
        <authorList>
            <person name="Kjaerup R.B."/>
            <person name="Dalgaard T.S."/>
            <person name="Juul-Madsen H.R."/>
        </authorList>
    </citation>
    <scope>NUCLEOTIDE SEQUENCE [LARGE SCALE GENOMIC DNA]</scope>
    <source>
        <strain evidence="4 5">1165133.8</strain>
    </source>
</reference>
<keyword evidence="1 4" id="KW-0808">Transferase</keyword>
<dbReference type="CDD" id="cd04301">
    <property type="entry name" value="NAT_SF"/>
    <property type="match status" value="1"/>
</dbReference>
<keyword evidence="2" id="KW-0012">Acyltransferase</keyword>
<protein>
    <submittedName>
        <fullName evidence="4">Acetyltransferase</fullName>
    </submittedName>
</protein>
<feature type="domain" description="N-acetyltransferase" evidence="3">
    <location>
        <begin position="2"/>
        <end position="168"/>
    </location>
</feature>
<dbReference type="InterPro" id="IPR000182">
    <property type="entry name" value="GNAT_dom"/>
</dbReference>
<gene>
    <name evidence="4" type="ORF">A5634_05445</name>
</gene>
<evidence type="ECO:0000256" key="2">
    <source>
        <dbReference type="ARBA" id="ARBA00023315"/>
    </source>
</evidence>
<dbReference type="Proteomes" id="UP000093928">
    <property type="component" value="Unassembled WGS sequence"/>
</dbReference>
<dbReference type="Gene3D" id="3.40.630.30">
    <property type="match status" value="1"/>
</dbReference>
<proteinExistence type="predicted"/>
<evidence type="ECO:0000256" key="1">
    <source>
        <dbReference type="ARBA" id="ARBA00022679"/>
    </source>
</evidence>
<dbReference type="PANTHER" id="PTHR43877">
    <property type="entry name" value="AMINOALKYLPHOSPHONATE N-ACETYLTRANSFERASE-RELATED-RELATED"/>
    <property type="match status" value="1"/>
</dbReference>
<dbReference type="Pfam" id="PF00583">
    <property type="entry name" value="Acetyltransf_1"/>
    <property type="match status" value="1"/>
</dbReference>
<name>A0A1A3NSU9_MYCAS</name>
<dbReference type="AlphaFoldDB" id="A0A1A3NSU9"/>
<dbReference type="InterPro" id="IPR050832">
    <property type="entry name" value="Bact_Acetyltransf"/>
</dbReference>